<dbReference type="AlphaFoldDB" id="Q7RHJ5"/>
<evidence type="ECO:0000313" key="3">
    <source>
        <dbReference type="Proteomes" id="UP000008553"/>
    </source>
</evidence>
<name>Q7RHJ5_PLAYO</name>
<proteinExistence type="predicted"/>
<keyword evidence="1" id="KW-0472">Membrane</keyword>
<protein>
    <submittedName>
        <fullName evidence="2">Yir2 protein</fullName>
    </submittedName>
</protein>
<dbReference type="EMBL" id="AABL01001196">
    <property type="protein sequence ID" value="EAA15796.1"/>
    <property type="molecule type" value="Genomic_DNA"/>
</dbReference>
<keyword evidence="1" id="KW-0812">Transmembrane</keyword>
<dbReference type="InParanoid" id="Q7RHJ5"/>
<sequence length="329" mass="37864">MSVIKDNSICKIALYIHTIKNVLSTPQNKAIYLTTKKDYKLYSIIMDDNLYLPDELDNIKPLDFYGYQGFKNYCPSSSCNSELEKITIGFLWLLEQYFTISLDKSYNENNTKPFFLYIILWLSYKLNKNTEHNTTKINDFYTQHVIDSNKYSNFKDSAYKFSGLEEFINKQKELFNININDLSNFYDASKLICSMYGNLATNTNEDALLNNANEFVNKYQELNGYSNNTGGSSYQQILSALSTDYDNLKNKSTNVTSLPEITAKVSALISGDTSSSSIGNKLFTVLSIFGAIAFFLGISYKYSLFGFRKRAQKQYLREKIKKIKKKMNH</sequence>
<reference evidence="2 3" key="1">
    <citation type="journal article" date="2002" name="Nature">
        <title>Genome sequence and comparative analysis of the model rodent malaria parasite Plasmodium yoelii yoelii.</title>
        <authorList>
            <person name="Carlton J.M."/>
            <person name="Angiuoli S.V."/>
            <person name="Suh B.B."/>
            <person name="Kooij T.W."/>
            <person name="Pertea M."/>
            <person name="Silva J.C."/>
            <person name="Ermolaeva M.D."/>
            <person name="Allen J.E."/>
            <person name="Selengut J.D."/>
            <person name="Koo H.L."/>
            <person name="Peterson J.D."/>
            <person name="Pop M."/>
            <person name="Kosack D.S."/>
            <person name="Shumway M.F."/>
            <person name="Bidwell S.L."/>
            <person name="Shallom S.J."/>
            <person name="van Aken S.E."/>
            <person name="Riedmuller S.B."/>
            <person name="Feldblyum T.V."/>
            <person name="Cho J.K."/>
            <person name="Quackenbush J."/>
            <person name="Sedegah M."/>
            <person name="Shoaibi A."/>
            <person name="Cummings L.M."/>
            <person name="Florens L."/>
            <person name="Yates J.R."/>
            <person name="Raine J.D."/>
            <person name="Sinden R.E."/>
            <person name="Harris M.A."/>
            <person name="Cunningham D.A."/>
            <person name="Preiser P.R."/>
            <person name="Bergman L.W."/>
            <person name="Vaidya A.B."/>
            <person name="van Lin L.H."/>
            <person name="Janse C.J."/>
            <person name="Waters A.P."/>
            <person name="Smith H.O."/>
            <person name="White O.R."/>
            <person name="Salzberg S.L."/>
            <person name="Venter J.C."/>
            <person name="Fraser C.M."/>
            <person name="Hoffman S.L."/>
            <person name="Gardner M.J."/>
            <person name="Carucci D.J."/>
        </authorList>
    </citation>
    <scope>NUCLEOTIDE SEQUENCE [LARGE SCALE GENOMIC DNA]</scope>
    <source>
        <strain evidence="2 3">17XNL</strain>
    </source>
</reference>
<dbReference type="InterPro" id="IPR006477">
    <property type="entry name" value="Yir_bir_cir"/>
</dbReference>
<dbReference type="Proteomes" id="UP000008553">
    <property type="component" value="Unassembled WGS sequence"/>
</dbReference>
<dbReference type="NCBIfam" id="TIGR01590">
    <property type="entry name" value="yir-bir-cir_Pla"/>
    <property type="match status" value="1"/>
</dbReference>
<accession>Q7RHJ5</accession>
<dbReference type="PaxDb" id="73239-Q7RHJ5"/>
<keyword evidence="1" id="KW-1133">Transmembrane helix</keyword>
<organism evidence="2 3">
    <name type="scientific">Plasmodium yoelii yoelii</name>
    <dbReference type="NCBI Taxonomy" id="73239"/>
    <lineage>
        <taxon>Eukaryota</taxon>
        <taxon>Sar</taxon>
        <taxon>Alveolata</taxon>
        <taxon>Apicomplexa</taxon>
        <taxon>Aconoidasida</taxon>
        <taxon>Haemosporida</taxon>
        <taxon>Plasmodiidae</taxon>
        <taxon>Plasmodium</taxon>
        <taxon>Plasmodium (Vinckeia)</taxon>
    </lineage>
</organism>
<keyword evidence="3" id="KW-1185">Reference proteome</keyword>
<evidence type="ECO:0000256" key="1">
    <source>
        <dbReference type="SAM" id="Phobius"/>
    </source>
</evidence>
<dbReference type="Pfam" id="PF06022">
    <property type="entry name" value="Cir_Bir_Yir"/>
    <property type="match status" value="1"/>
</dbReference>
<gene>
    <name evidence="2" type="ORF">PY03991</name>
</gene>
<evidence type="ECO:0000313" key="2">
    <source>
        <dbReference type="EMBL" id="EAA15796.1"/>
    </source>
</evidence>
<comment type="caution">
    <text evidence="2">The sequence shown here is derived from an EMBL/GenBank/DDBJ whole genome shotgun (WGS) entry which is preliminary data.</text>
</comment>
<feature type="transmembrane region" description="Helical" evidence="1">
    <location>
        <begin position="282"/>
        <end position="300"/>
    </location>
</feature>